<dbReference type="OrthoDB" id="2015280at2759"/>
<keyword evidence="3" id="KW-0812">Transmembrane</keyword>
<dbReference type="STRING" id="6573.A0A210QFG8"/>
<dbReference type="PANTHER" id="PTHR21562:SF67">
    <property type="entry name" value="PECTIN ACETYLESTERASE"/>
    <property type="match status" value="1"/>
</dbReference>
<protein>
    <submittedName>
        <fullName evidence="4">Protein notum-like</fullName>
    </submittedName>
</protein>
<proteinExistence type="inferred from homology"/>
<evidence type="ECO:0000256" key="2">
    <source>
        <dbReference type="SAM" id="MobiDB-lite"/>
    </source>
</evidence>
<gene>
    <name evidence="4" type="ORF">KP79_PYT07726</name>
</gene>
<evidence type="ECO:0000313" key="5">
    <source>
        <dbReference type="Proteomes" id="UP000242188"/>
    </source>
</evidence>
<keyword evidence="3" id="KW-1133">Transmembrane helix</keyword>
<feature type="region of interest" description="Disordered" evidence="2">
    <location>
        <begin position="1"/>
        <end position="22"/>
    </location>
</feature>
<evidence type="ECO:0000256" key="1">
    <source>
        <dbReference type="ARBA" id="ARBA00010213"/>
    </source>
</evidence>
<feature type="transmembrane region" description="Helical" evidence="3">
    <location>
        <begin position="51"/>
        <end position="68"/>
    </location>
</feature>
<dbReference type="PANTHER" id="PTHR21562">
    <property type="entry name" value="NOTUM-RELATED"/>
    <property type="match status" value="1"/>
</dbReference>
<dbReference type="Proteomes" id="UP000242188">
    <property type="component" value="Unassembled WGS sequence"/>
</dbReference>
<reference evidence="4 5" key="1">
    <citation type="journal article" date="2017" name="Nat. Ecol. Evol.">
        <title>Scallop genome provides insights into evolution of bilaterian karyotype and development.</title>
        <authorList>
            <person name="Wang S."/>
            <person name="Zhang J."/>
            <person name="Jiao W."/>
            <person name="Li J."/>
            <person name="Xun X."/>
            <person name="Sun Y."/>
            <person name="Guo X."/>
            <person name="Huan P."/>
            <person name="Dong B."/>
            <person name="Zhang L."/>
            <person name="Hu X."/>
            <person name="Sun X."/>
            <person name="Wang J."/>
            <person name="Zhao C."/>
            <person name="Wang Y."/>
            <person name="Wang D."/>
            <person name="Huang X."/>
            <person name="Wang R."/>
            <person name="Lv J."/>
            <person name="Li Y."/>
            <person name="Zhang Z."/>
            <person name="Liu B."/>
            <person name="Lu W."/>
            <person name="Hui Y."/>
            <person name="Liang J."/>
            <person name="Zhou Z."/>
            <person name="Hou R."/>
            <person name="Li X."/>
            <person name="Liu Y."/>
            <person name="Li H."/>
            <person name="Ning X."/>
            <person name="Lin Y."/>
            <person name="Zhao L."/>
            <person name="Xing Q."/>
            <person name="Dou J."/>
            <person name="Li Y."/>
            <person name="Mao J."/>
            <person name="Guo H."/>
            <person name="Dou H."/>
            <person name="Li T."/>
            <person name="Mu C."/>
            <person name="Jiang W."/>
            <person name="Fu Q."/>
            <person name="Fu X."/>
            <person name="Miao Y."/>
            <person name="Liu J."/>
            <person name="Yu Q."/>
            <person name="Li R."/>
            <person name="Liao H."/>
            <person name="Li X."/>
            <person name="Kong Y."/>
            <person name="Jiang Z."/>
            <person name="Chourrout D."/>
            <person name="Li R."/>
            <person name="Bao Z."/>
        </authorList>
    </citation>
    <scope>NUCLEOTIDE SEQUENCE [LARGE SCALE GENOMIC DNA]</scope>
    <source>
        <strain evidence="4 5">PY_sf001</strain>
    </source>
</reference>
<keyword evidence="5" id="KW-1185">Reference proteome</keyword>
<dbReference type="Pfam" id="PF03283">
    <property type="entry name" value="PAE"/>
    <property type="match status" value="1"/>
</dbReference>
<dbReference type="InterPro" id="IPR029058">
    <property type="entry name" value="AB_hydrolase_fold"/>
</dbReference>
<accession>A0A210QFG8</accession>
<dbReference type="EMBL" id="NEDP02003883">
    <property type="protein sequence ID" value="OWF47494.1"/>
    <property type="molecule type" value="Genomic_DNA"/>
</dbReference>
<comment type="similarity">
    <text evidence="1">Belongs to the pectinacetylesterase family. Notum subfamily.</text>
</comment>
<evidence type="ECO:0000256" key="3">
    <source>
        <dbReference type="SAM" id="Phobius"/>
    </source>
</evidence>
<organism evidence="4 5">
    <name type="scientific">Mizuhopecten yessoensis</name>
    <name type="common">Japanese scallop</name>
    <name type="synonym">Patinopecten yessoensis</name>
    <dbReference type="NCBI Taxonomy" id="6573"/>
    <lineage>
        <taxon>Eukaryota</taxon>
        <taxon>Metazoa</taxon>
        <taxon>Spiralia</taxon>
        <taxon>Lophotrochozoa</taxon>
        <taxon>Mollusca</taxon>
        <taxon>Bivalvia</taxon>
        <taxon>Autobranchia</taxon>
        <taxon>Pteriomorphia</taxon>
        <taxon>Pectinida</taxon>
        <taxon>Pectinoidea</taxon>
        <taxon>Pectinidae</taxon>
        <taxon>Mizuhopecten</taxon>
    </lineage>
</organism>
<comment type="caution">
    <text evidence="4">The sequence shown here is derived from an EMBL/GenBank/DDBJ whole genome shotgun (WGS) entry which is preliminary data.</text>
</comment>
<dbReference type="GO" id="GO:0016787">
    <property type="term" value="F:hydrolase activity"/>
    <property type="evidence" value="ECO:0007669"/>
    <property type="project" value="InterPro"/>
</dbReference>
<name>A0A210QFG8_MIZYE</name>
<evidence type="ECO:0000313" key="4">
    <source>
        <dbReference type="EMBL" id="OWF47494.1"/>
    </source>
</evidence>
<dbReference type="InterPro" id="IPR004963">
    <property type="entry name" value="PAE/NOTUM"/>
</dbReference>
<keyword evidence="3" id="KW-0472">Membrane</keyword>
<dbReference type="AlphaFoldDB" id="A0A210QFG8"/>
<dbReference type="SUPFAM" id="SSF53474">
    <property type="entry name" value="alpha/beta-Hydrolases"/>
    <property type="match status" value="1"/>
</dbReference>
<sequence length="450" mass="50812">MESDKCKSNSDQSEEEMVRPHESRGAMTFVPVGLNIQKFQLSPLSCTCRRFYVQICVLLVIVVLLVLIRTISNVRVMFEEYHMASDTDGELVVLPQRFAQSRSAFCLDGSAPGYYIRYGQFPGNTNWIIYLSPGAWCSTPADCYNRSFTAVGSSVIAPIFFPFTGILSANEEENPDFYRWNMVKILYCDGGSFLGNRAEPLVHQGKHLYLRGTQVLTAVIEYLQMNTNFGAAEKVILAGSSSGGLAALINVDHLRKKLVTVKSVHALLDGMLFIDSQNIYGKHIMQDTLKKVFHLHKIADAPAIQECTSSLALSIAYRCMDPLYFYNYLFTPVFLISSLHDSWYINNALAITCPFKKCPPQEIIVIDKYKSATLRALQPVKQSVHDGLFITSCPVHILLLSKWFSHQSVSVNNTSLQQALSLWYHHKHPVKYIDNRQFSETLHTCKTITY</sequence>